<dbReference type="EMBL" id="JANBQF010000049">
    <property type="protein sequence ID" value="KAJ2006757.1"/>
    <property type="molecule type" value="Genomic_DNA"/>
</dbReference>
<proteinExistence type="predicted"/>
<name>A0A9W8ELE3_9FUNG</name>
<gene>
    <name evidence="2" type="ORF">H4R26_001202</name>
</gene>
<dbReference type="AlphaFoldDB" id="A0A9W8ELE3"/>
<dbReference type="OrthoDB" id="5555214at2759"/>
<dbReference type="Proteomes" id="UP001150907">
    <property type="component" value="Unassembled WGS sequence"/>
</dbReference>
<feature type="region of interest" description="Disordered" evidence="1">
    <location>
        <begin position="384"/>
        <end position="410"/>
    </location>
</feature>
<keyword evidence="3" id="KW-1185">Reference proteome</keyword>
<reference evidence="2" key="1">
    <citation type="submission" date="2022-07" db="EMBL/GenBank/DDBJ databases">
        <title>Phylogenomic reconstructions and comparative analyses of Kickxellomycotina fungi.</title>
        <authorList>
            <person name="Reynolds N.K."/>
            <person name="Stajich J.E."/>
            <person name="Barry K."/>
            <person name="Grigoriev I.V."/>
            <person name="Crous P."/>
            <person name="Smith M.E."/>
        </authorList>
    </citation>
    <scope>NUCLEOTIDE SEQUENCE</scope>
    <source>
        <strain evidence="2">IMI 214461</strain>
    </source>
</reference>
<organism evidence="2 3">
    <name type="scientific">Coemansia thaxteri</name>
    <dbReference type="NCBI Taxonomy" id="2663907"/>
    <lineage>
        <taxon>Eukaryota</taxon>
        <taxon>Fungi</taxon>
        <taxon>Fungi incertae sedis</taxon>
        <taxon>Zoopagomycota</taxon>
        <taxon>Kickxellomycotina</taxon>
        <taxon>Kickxellomycetes</taxon>
        <taxon>Kickxellales</taxon>
        <taxon>Kickxellaceae</taxon>
        <taxon>Coemansia</taxon>
    </lineage>
</organism>
<accession>A0A9W8ELE3</accession>
<evidence type="ECO:0000256" key="1">
    <source>
        <dbReference type="SAM" id="MobiDB-lite"/>
    </source>
</evidence>
<protein>
    <submittedName>
        <fullName evidence="2">Uncharacterized protein</fullName>
    </submittedName>
</protein>
<comment type="caution">
    <text evidence="2">The sequence shown here is derived from an EMBL/GenBank/DDBJ whole genome shotgun (WGS) entry which is preliminary data.</text>
</comment>
<feature type="region of interest" description="Disordered" evidence="1">
    <location>
        <begin position="200"/>
        <end position="233"/>
    </location>
</feature>
<feature type="compositionally biased region" description="Low complexity" evidence="1">
    <location>
        <begin position="384"/>
        <end position="400"/>
    </location>
</feature>
<evidence type="ECO:0000313" key="2">
    <source>
        <dbReference type="EMBL" id="KAJ2006757.1"/>
    </source>
</evidence>
<sequence>MFEEISRGFLPENYYAERLVFKRKPPVLRISHYPNKIEVDARRSYAIVARKAGARLVDVYAWMSTHPYVVLNYVASAAAMAGTSRWTGNIVVEAYESTERSYAMVVFRAAAAADESTNHVMKSHGDSARHGPCPAPVTGLLCRAGTNLKSVWQWLCIHRGRLAYVIAAPLIDSVIVAQVHHSYYQPQNALTVPGAAVALRPRGGTASNRSRESVDSALPQYEPPPPSLHDSSIMNYSIREEPAAEEEVDSDRSTSGNSADVVSVSTALALPPPYWEIAQQTEYGRTHISSNDVVHSTASSAHLPCLAGGGLARTFTQSMPSLIRPQCGEEGVQEAVAAAVEDSRRRAVETAGTSSNEHALRIVAAQQSAAMHSSAAIANAPDAACASSSSSSRPTGQQQQRRGRTLLHSLNGQVRMARLAAKTNPEYASSGGGRKGGGSWFMRLLNM</sequence>
<evidence type="ECO:0000313" key="3">
    <source>
        <dbReference type="Proteomes" id="UP001150907"/>
    </source>
</evidence>